<proteinExistence type="predicted"/>
<organism evidence="1 2">
    <name type="scientific">Pseudomonas phage psageK4e</name>
    <dbReference type="NCBI Taxonomy" id="2875723"/>
    <lineage>
        <taxon>Viruses</taxon>
        <taxon>Duplodnaviria</taxon>
        <taxon>Heunggongvirae</taxon>
        <taxon>Uroviricota</taxon>
        <taxon>Caudoviricetes</taxon>
        <taxon>Vandenendeviridae</taxon>
        <taxon>Gorskivirinae</taxon>
        <taxon>Otagovirus</taxon>
        <taxon>Otagovirus psagek4e</taxon>
    </lineage>
</organism>
<evidence type="ECO:0000313" key="2">
    <source>
        <dbReference type="Proteomes" id="UP000828763"/>
    </source>
</evidence>
<protein>
    <submittedName>
        <fullName evidence="1">Uncharacterized protein</fullName>
    </submittedName>
</protein>
<dbReference type="Proteomes" id="UP000828763">
    <property type="component" value="Segment"/>
</dbReference>
<dbReference type="EMBL" id="MZ868713">
    <property type="protein sequence ID" value="UAW53506.1"/>
    <property type="molecule type" value="Genomic_DNA"/>
</dbReference>
<accession>A0AAE9BSQ7</accession>
<reference evidence="1 2" key="1">
    <citation type="submission" date="2021-08" db="EMBL/GenBank/DDBJ databases">
        <authorList>
            <person name="Martino G."/>
            <person name="Holtappels D."/>
            <person name="Wagemans J."/>
            <person name="Lavigne R."/>
            <person name="Turina M."/>
            <person name="Ciuffo M."/>
        </authorList>
    </citation>
    <scope>NUCLEOTIDE SEQUENCE [LARGE SCALE GENOMIC DNA]</scope>
</reference>
<keyword evidence="2" id="KW-1185">Reference proteome</keyword>
<evidence type="ECO:0000313" key="1">
    <source>
        <dbReference type="EMBL" id="UAW53506.1"/>
    </source>
</evidence>
<sequence>MAFPWVKSTFQYETQRHEQIKNNNQHIQPPKTLIYKEIV</sequence>
<name>A0AAE9BSQ7_9CAUD</name>
<gene>
    <name evidence="1" type="ORF">psageK4e_058</name>
</gene>